<proteinExistence type="predicted"/>
<keyword evidence="2" id="KW-1185">Reference proteome</keyword>
<protein>
    <submittedName>
        <fullName evidence="1">Uncharacterized protein</fullName>
    </submittedName>
</protein>
<dbReference type="Proteomes" id="UP001165369">
    <property type="component" value="Unassembled WGS sequence"/>
</dbReference>
<dbReference type="EMBL" id="JAMJPK010000005">
    <property type="protein sequence ID" value="MCL7941183.1"/>
    <property type="molecule type" value="Genomic_DNA"/>
</dbReference>
<name>A0ABT0T329_9GAMM</name>
<evidence type="ECO:0000313" key="1">
    <source>
        <dbReference type="EMBL" id="MCL7941183.1"/>
    </source>
</evidence>
<gene>
    <name evidence="1" type="ORF">M8009_12895</name>
</gene>
<comment type="caution">
    <text evidence="1">The sequence shown here is derived from an EMBL/GenBank/DDBJ whole genome shotgun (WGS) entry which is preliminary data.</text>
</comment>
<reference evidence="1" key="1">
    <citation type="submission" date="2022-05" db="EMBL/GenBank/DDBJ databases">
        <title>Halomonas geminus sp. nov. and Halomonas llamarensis sp. nov. isolated from high-altitude salars of the Atacama Desert.</title>
        <authorList>
            <person name="Hintersatz C."/>
            <person name="Rojas L.A."/>
            <person name="Wei T.-S."/>
            <person name="Kutschke S."/>
            <person name="Lehmann F."/>
            <person name="Jain R."/>
            <person name="Pollmann K."/>
        </authorList>
    </citation>
    <scope>NUCLEOTIDE SEQUENCE</scope>
    <source>
        <strain evidence="1">ATCH28</strain>
    </source>
</reference>
<organism evidence="1 2">
    <name type="scientific">Halomonas gemina</name>
    <dbReference type="NCBI Taxonomy" id="2945105"/>
    <lineage>
        <taxon>Bacteria</taxon>
        <taxon>Pseudomonadati</taxon>
        <taxon>Pseudomonadota</taxon>
        <taxon>Gammaproteobacteria</taxon>
        <taxon>Oceanospirillales</taxon>
        <taxon>Halomonadaceae</taxon>
        <taxon>Halomonas</taxon>
    </lineage>
</organism>
<accession>A0ABT0T329</accession>
<sequence>MNSYTIGMSRPATRRDITERAEAAIEAVEERNPEALLAFAEHAIDEGLLGYGIEELSLGLTVEQLVRQYASTTDGKAEVRAWARQLAEAQCEDGIAA</sequence>
<evidence type="ECO:0000313" key="2">
    <source>
        <dbReference type="Proteomes" id="UP001165369"/>
    </source>
</evidence>
<dbReference type="RefSeq" id="WP_250061740.1">
    <property type="nucleotide sequence ID" value="NZ_JAMJPK010000005.1"/>
</dbReference>